<evidence type="ECO:0000313" key="2">
    <source>
        <dbReference type="Proteomes" id="UP000077051"/>
    </source>
</evidence>
<dbReference type="VEuPathDB" id="FungiDB:MUCCIDRAFT_159765"/>
<dbReference type="STRING" id="747725.A0A162RHS7"/>
<protein>
    <submittedName>
        <fullName evidence="1">Uncharacterized protein</fullName>
    </submittedName>
</protein>
<gene>
    <name evidence="1" type="ORF">MUCCIDRAFT_159765</name>
</gene>
<keyword evidence="2" id="KW-1185">Reference proteome</keyword>
<dbReference type="OrthoDB" id="2278241at2759"/>
<name>A0A162RHS7_MUCCL</name>
<organism evidence="1 2">
    <name type="scientific">Mucor lusitanicus CBS 277.49</name>
    <dbReference type="NCBI Taxonomy" id="747725"/>
    <lineage>
        <taxon>Eukaryota</taxon>
        <taxon>Fungi</taxon>
        <taxon>Fungi incertae sedis</taxon>
        <taxon>Mucoromycota</taxon>
        <taxon>Mucoromycotina</taxon>
        <taxon>Mucoromycetes</taxon>
        <taxon>Mucorales</taxon>
        <taxon>Mucorineae</taxon>
        <taxon>Mucoraceae</taxon>
        <taxon>Mucor</taxon>
    </lineage>
</organism>
<dbReference type="EMBL" id="AMYB01000002">
    <property type="protein sequence ID" value="OAD06079.1"/>
    <property type="molecule type" value="Genomic_DNA"/>
</dbReference>
<evidence type="ECO:0000313" key="1">
    <source>
        <dbReference type="EMBL" id="OAD06079.1"/>
    </source>
</evidence>
<sequence length="411" mass="46404">MKKSVIYLPKHVGGLGVIDITVQQHILQQRYVRALLLDNQVSRPIPVFLMQLLSTFIQVTYGASHPQLPLLFRNFRFGTSLPHQHCLLPLLRSVDAFTVDASWSACGLSVDTLLQLPMTVLFDPATTTDHSLLYHKMIRQLPAHVFLEQSRLPETLVFKARAACSRPGLLSRMVAAVRSNILKFVSSLCTILVANPAGPEPLLVTGGGVDLSPYYCHKLSYQSVPILSMSSTELRAMYMRDHPPLTNPRVDVNRLTVASFLQTKMPSAARNLWFRLIHNKVSSKVNVYKIFKLPDNLCVYCGYRETTTHILFTCPANRDIWTNYFSLLFVPLGPLDMSQVAMDVLSLDLSTYCLLESSLKVSTFEAITCVITAIWRTRWRDHYDSVGFDNQSVMDRAMINLRRLSSLNLLS</sequence>
<accession>A0A162RHS7</accession>
<reference evidence="1 2" key="1">
    <citation type="submission" date="2015-06" db="EMBL/GenBank/DDBJ databases">
        <title>Expansion of signal transduction pathways in fungi by whole-genome duplication.</title>
        <authorList>
            <consortium name="DOE Joint Genome Institute"/>
            <person name="Corrochano L.M."/>
            <person name="Kuo A."/>
            <person name="Marcet-Houben M."/>
            <person name="Polaino S."/>
            <person name="Salamov A."/>
            <person name="Villalobos J.M."/>
            <person name="Alvarez M.I."/>
            <person name="Avalos J."/>
            <person name="Benito E.P."/>
            <person name="Benoit I."/>
            <person name="Burger G."/>
            <person name="Camino L.P."/>
            <person name="Canovas D."/>
            <person name="Cerda-Olmedo E."/>
            <person name="Cheng J.-F."/>
            <person name="Dominguez A."/>
            <person name="Elias M."/>
            <person name="Eslava A.P."/>
            <person name="Glaser F."/>
            <person name="Grimwood J."/>
            <person name="Gutierrez G."/>
            <person name="Heitman J."/>
            <person name="Henrissat B."/>
            <person name="Iturriaga E.A."/>
            <person name="Lang B.F."/>
            <person name="Lavin J.L."/>
            <person name="Lee S."/>
            <person name="Li W."/>
            <person name="Lindquist E."/>
            <person name="Lopez-Garcia S."/>
            <person name="Luque E.M."/>
            <person name="Marcos A.T."/>
            <person name="Martin J."/>
            <person name="Mccluskey K."/>
            <person name="Medina H.R."/>
            <person name="Miralles-Duran A."/>
            <person name="Miyazaki A."/>
            <person name="Munoz-Torres E."/>
            <person name="Oguiza J.A."/>
            <person name="Ohm R."/>
            <person name="Olmedo M."/>
            <person name="Orejas M."/>
            <person name="Ortiz-Castellanos L."/>
            <person name="Pisabarro A.G."/>
            <person name="Rodriguez-Romero J."/>
            <person name="Ruiz-Herrera J."/>
            <person name="Ruiz-Vazquez R."/>
            <person name="Sanz C."/>
            <person name="Schackwitz W."/>
            <person name="Schmutz J."/>
            <person name="Shahriari M."/>
            <person name="Shelest E."/>
            <person name="Silva-Franco F."/>
            <person name="Soanes D."/>
            <person name="Syed K."/>
            <person name="Tagua V.G."/>
            <person name="Talbot N.J."/>
            <person name="Thon M."/>
            <person name="De Vries R.P."/>
            <person name="Wiebenga A."/>
            <person name="Yadav J.S."/>
            <person name="Braun E.L."/>
            <person name="Baker S."/>
            <person name="Garre V."/>
            <person name="Horwitz B."/>
            <person name="Torres-Martinez S."/>
            <person name="Idnurm A."/>
            <person name="Herrera-Estrella A."/>
            <person name="Gabaldon T."/>
            <person name="Grigoriev I.V."/>
        </authorList>
    </citation>
    <scope>NUCLEOTIDE SEQUENCE [LARGE SCALE GENOMIC DNA]</scope>
    <source>
        <strain evidence="1 2">CBS 277.49</strain>
    </source>
</reference>
<dbReference type="Proteomes" id="UP000077051">
    <property type="component" value="Unassembled WGS sequence"/>
</dbReference>
<proteinExistence type="predicted"/>
<comment type="caution">
    <text evidence="1">The sequence shown here is derived from an EMBL/GenBank/DDBJ whole genome shotgun (WGS) entry which is preliminary data.</text>
</comment>
<dbReference type="AlphaFoldDB" id="A0A162RHS7"/>